<keyword evidence="3" id="KW-0833">Ubl conjugation pathway</keyword>
<dbReference type="WBParaSite" id="Minc3s11880g45213">
    <property type="protein sequence ID" value="Minc3s11880g45213"/>
    <property type="gene ID" value="Minc3s11880g45213"/>
</dbReference>
<organism evidence="5 6">
    <name type="scientific">Meloidogyne incognita</name>
    <name type="common">Southern root-knot nematode worm</name>
    <name type="synonym">Oxyuris incognita</name>
    <dbReference type="NCBI Taxonomy" id="6306"/>
    <lineage>
        <taxon>Eukaryota</taxon>
        <taxon>Metazoa</taxon>
        <taxon>Ecdysozoa</taxon>
        <taxon>Nematoda</taxon>
        <taxon>Chromadorea</taxon>
        <taxon>Rhabditida</taxon>
        <taxon>Tylenchina</taxon>
        <taxon>Tylenchomorpha</taxon>
        <taxon>Tylenchoidea</taxon>
        <taxon>Meloidogynidae</taxon>
        <taxon>Meloidogyninae</taxon>
        <taxon>Meloidogyne</taxon>
        <taxon>Meloidogyne incognita group</taxon>
    </lineage>
</organism>
<dbReference type="GO" id="GO:0000974">
    <property type="term" value="C:Prp19 complex"/>
    <property type="evidence" value="ECO:0007669"/>
    <property type="project" value="UniProtKB-UniRule"/>
</dbReference>
<dbReference type="InterPro" id="IPR013083">
    <property type="entry name" value="Znf_RING/FYVE/PHD"/>
</dbReference>
<comment type="catalytic activity">
    <reaction evidence="3">
        <text>S-ubiquitinyl-[E2 ubiquitin-conjugating enzyme]-L-cysteine + [acceptor protein]-L-lysine = [E2 ubiquitin-conjugating enzyme]-L-cysteine + N(6)-ubiquitinyl-[acceptor protein]-L-lysine.</text>
        <dbReference type="EC" id="2.3.2.27"/>
    </reaction>
</comment>
<dbReference type="InterPro" id="IPR055340">
    <property type="entry name" value="RING-Ubox_PRP19"/>
</dbReference>
<dbReference type="InterPro" id="IPR003613">
    <property type="entry name" value="Ubox_domain"/>
</dbReference>
<keyword evidence="5" id="KW-1185">Reference proteome</keyword>
<keyword evidence="2 3" id="KW-0539">Nucleus</keyword>
<evidence type="ECO:0000256" key="1">
    <source>
        <dbReference type="ARBA" id="ARBA00004123"/>
    </source>
</evidence>
<comment type="subunit">
    <text evidence="3">Homotetramer.</text>
</comment>
<dbReference type="InterPro" id="IPR038959">
    <property type="entry name" value="Prp19"/>
</dbReference>
<dbReference type="GO" id="GO:0071006">
    <property type="term" value="C:U2-type catalytic step 1 spliceosome"/>
    <property type="evidence" value="ECO:0007669"/>
    <property type="project" value="TreeGrafter"/>
</dbReference>
<keyword evidence="3" id="KW-0234">DNA repair</keyword>
<keyword evidence="3" id="KW-0508">mRNA splicing</keyword>
<evidence type="ECO:0000313" key="5">
    <source>
        <dbReference type="Proteomes" id="UP000887563"/>
    </source>
</evidence>
<dbReference type="PANTHER" id="PTHR43995:SF1">
    <property type="entry name" value="PRE-MRNA-PROCESSING FACTOR 19"/>
    <property type="match status" value="1"/>
</dbReference>
<dbReference type="GO" id="GO:0061630">
    <property type="term" value="F:ubiquitin protein ligase activity"/>
    <property type="evidence" value="ECO:0007669"/>
    <property type="project" value="UniProtKB-UniRule"/>
</dbReference>
<evidence type="ECO:0000256" key="2">
    <source>
        <dbReference type="ARBA" id="ARBA00023242"/>
    </source>
</evidence>
<dbReference type="GO" id="GO:0005737">
    <property type="term" value="C:cytoplasm"/>
    <property type="evidence" value="ECO:0007669"/>
    <property type="project" value="TreeGrafter"/>
</dbReference>
<dbReference type="CDD" id="cd16656">
    <property type="entry name" value="RING-Ubox_PRP19"/>
    <property type="match status" value="1"/>
</dbReference>
<dbReference type="Proteomes" id="UP000887563">
    <property type="component" value="Unplaced"/>
</dbReference>
<dbReference type="SMART" id="SM00504">
    <property type="entry name" value="Ubox"/>
    <property type="match status" value="1"/>
</dbReference>
<evidence type="ECO:0000313" key="6">
    <source>
        <dbReference type="WBParaSite" id="Minc3s11880g45213"/>
    </source>
</evidence>
<accession>A0A914P564</accession>
<dbReference type="SUPFAM" id="SSF57850">
    <property type="entry name" value="RING/U-box"/>
    <property type="match status" value="1"/>
</dbReference>
<sequence length="77" mass="8340">MATLLCSICGQQPEVPVVSPASGKIFEKRLIVKYIEENGTDPVTGGKLEIFSGSKSCLLLVRKSFLGPQMFVHKSCP</sequence>
<dbReference type="GO" id="GO:0006281">
    <property type="term" value="P:DNA repair"/>
    <property type="evidence" value="ECO:0007669"/>
    <property type="project" value="UniProtKB-KW"/>
</dbReference>
<protein>
    <recommendedName>
        <fullName evidence="3">Pre-mRNA-processing factor 19</fullName>
        <ecNumber evidence="3">2.3.2.27</ecNumber>
    </recommendedName>
</protein>
<evidence type="ECO:0000259" key="4">
    <source>
        <dbReference type="SMART" id="SM00504"/>
    </source>
</evidence>
<proteinExistence type="inferred from homology"/>
<comment type="function">
    <text evidence="3">Ubiquitin-protein ligase which is mainly involved pre-mRNA splicing and DNA repair. Required for pre-mRNA splicing as component of the spliceosome.</text>
</comment>
<dbReference type="GO" id="GO:0000398">
    <property type="term" value="P:mRNA splicing, via spliceosome"/>
    <property type="evidence" value="ECO:0007669"/>
    <property type="project" value="InterPro"/>
</dbReference>
<keyword evidence="3" id="KW-0507">mRNA processing</keyword>
<keyword evidence="3" id="KW-0227">DNA damage</keyword>
<keyword evidence="3" id="KW-0747">Spliceosome</keyword>
<comment type="subcellular location">
    <subcellularLocation>
        <location evidence="1 3">Nucleus</location>
    </subcellularLocation>
</comment>
<dbReference type="Gene3D" id="3.30.40.10">
    <property type="entry name" value="Zinc/RING finger domain, C3HC4 (zinc finger)"/>
    <property type="match status" value="1"/>
</dbReference>
<comment type="pathway">
    <text evidence="3">Protein modification; protein ubiquitination.</text>
</comment>
<dbReference type="GO" id="GO:0070534">
    <property type="term" value="P:protein K63-linked ubiquitination"/>
    <property type="evidence" value="ECO:0007669"/>
    <property type="project" value="UniProtKB-UniRule"/>
</dbReference>
<comment type="similarity">
    <text evidence="3">Belongs to the WD repeat PRP19 family.</text>
</comment>
<evidence type="ECO:0000256" key="3">
    <source>
        <dbReference type="RuleBase" id="RU367101"/>
    </source>
</evidence>
<dbReference type="FunFam" id="3.30.40.10:FF:000027">
    <property type="entry name" value="Pre-mRNA-processing factor 19, putative"/>
    <property type="match status" value="1"/>
</dbReference>
<reference evidence="6" key="1">
    <citation type="submission" date="2022-11" db="UniProtKB">
        <authorList>
            <consortium name="WormBaseParasite"/>
        </authorList>
    </citation>
    <scope>IDENTIFICATION</scope>
</reference>
<dbReference type="PANTHER" id="PTHR43995">
    <property type="entry name" value="PRE-MRNA-PROCESSING FACTOR 19"/>
    <property type="match status" value="1"/>
</dbReference>
<dbReference type="EC" id="2.3.2.27" evidence="3"/>
<keyword evidence="3" id="KW-0808">Transferase</keyword>
<feature type="domain" description="U-box" evidence="4">
    <location>
        <begin position="3"/>
        <end position="65"/>
    </location>
</feature>
<dbReference type="AlphaFoldDB" id="A0A914P564"/>
<name>A0A914P564_MELIC</name>